<reference evidence="1 2" key="1">
    <citation type="submission" date="2018-03" db="EMBL/GenBank/DDBJ databases">
        <title>Genomic Encyclopedia of Archaeal and Bacterial Type Strains, Phase II (KMG-II): from individual species to whole genera.</title>
        <authorList>
            <person name="Goeker M."/>
        </authorList>
    </citation>
    <scope>NUCLEOTIDE SEQUENCE [LARGE SCALE GENOMIC DNA]</scope>
    <source>
        <strain evidence="1 2">DSM 100212</strain>
    </source>
</reference>
<proteinExistence type="predicted"/>
<gene>
    <name evidence="1" type="ORF">CLV74_101372</name>
</gene>
<dbReference type="Proteomes" id="UP000238392">
    <property type="component" value="Unassembled WGS sequence"/>
</dbReference>
<dbReference type="EMBL" id="PVTQ01000001">
    <property type="protein sequence ID" value="PRY94236.1"/>
    <property type="molecule type" value="Genomic_DNA"/>
</dbReference>
<keyword evidence="2" id="KW-1185">Reference proteome</keyword>
<name>A0A2T0X5N0_9RHOB</name>
<accession>A0A2T0X5N0</accession>
<dbReference type="AlphaFoldDB" id="A0A2T0X5N0"/>
<comment type="caution">
    <text evidence="1">The sequence shown here is derived from an EMBL/GenBank/DDBJ whole genome shotgun (WGS) entry which is preliminary data.</text>
</comment>
<organism evidence="1 2">
    <name type="scientific">Donghicola tyrosinivorans</name>
    <dbReference type="NCBI Taxonomy" id="1652492"/>
    <lineage>
        <taxon>Bacteria</taxon>
        <taxon>Pseudomonadati</taxon>
        <taxon>Pseudomonadota</taxon>
        <taxon>Alphaproteobacteria</taxon>
        <taxon>Rhodobacterales</taxon>
        <taxon>Roseobacteraceae</taxon>
        <taxon>Donghicola</taxon>
    </lineage>
</organism>
<evidence type="ECO:0000313" key="2">
    <source>
        <dbReference type="Proteomes" id="UP000238392"/>
    </source>
</evidence>
<protein>
    <submittedName>
        <fullName evidence="1">Uncharacterized protein</fullName>
    </submittedName>
</protein>
<evidence type="ECO:0000313" key="1">
    <source>
        <dbReference type="EMBL" id="PRY94236.1"/>
    </source>
</evidence>
<sequence>MSLPMAMLASDQPFPDCLQRVRKSDKHLSEFFRMGEVPLVGMECELIEVCSSPRQFFPSQLIDLRDRSRDGFAKQATASIS</sequence>